<dbReference type="PANTHER" id="PTHR31790:SF609">
    <property type="entry name" value="F-BOX PROTEIN CPR30-LIKE"/>
    <property type="match status" value="1"/>
</dbReference>
<name>A0AAV5LNZ5_9ROSI</name>
<dbReference type="InterPro" id="IPR006527">
    <property type="entry name" value="F-box-assoc_dom_typ1"/>
</dbReference>
<dbReference type="InterPro" id="IPR052361">
    <property type="entry name" value="F-box_domain"/>
</dbReference>
<organism evidence="2 3">
    <name type="scientific">Rubroshorea leprosula</name>
    <dbReference type="NCBI Taxonomy" id="152421"/>
    <lineage>
        <taxon>Eukaryota</taxon>
        <taxon>Viridiplantae</taxon>
        <taxon>Streptophyta</taxon>
        <taxon>Embryophyta</taxon>
        <taxon>Tracheophyta</taxon>
        <taxon>Spermatophyta</taxon>
        <taxon>Magnoliopsida</taxon>
        <taxon>eudicotyledons</taxon>
        <taxon>Gunneridae</taxon>
        <taxon>Pentapetalae</taxon>
        <taxon>rosids</taxon>
        <taxon>malvids</taxon>
        <taxon>Malvales</taxon>
        <taxon>Dipterocarpaceae</taxon>
        <taxon>Rubroshorea</taxon>
    </lineage>
</organism>
<keyword evidence="3" id="KW-1185">Reference proteome</keyword>
<dbReference type="Pfam" id="PF07734">
    <property type="entry name" value="FBA_1"/>
    <property type="match status" value="1"/>
</dbReference>
<gene>
    <name evidence="2" type="ORF">SLEP1_g46933</name>
</gene>
<dbReference type="NCBIfam" id="TIGR01640">
    <property type="entry name" value="F_box_assoc_1"/>
    <property type="match status" value="1"/>
</dbReference>
<dbReference type="AlphaFoldDB" id="A0AAV5LNZ5"/>
<protein>
    <recommendedName>
        <fullName evidence="1">F-box associated beta-propeller type 1 domain-containing protein</fullName>
    </recommendedName>
</protein>
<comment type="caution">
    <text evidence="2">The sequence shown here is derived from an EMBL/GenBank/DDBJ whole genome shotgun (WGS) entry which is preliminary data.</text>
</comment>
<dbReference type="PANTHER" id="PTHR31790">
    <property type="entry name" value="OS02G0783600 PROTEIN"/>
    <property type="match status" value="1"/>
</dbReference>
<dbReference type="EMBL" id="BPVZ01000132">
    <property type="protein sequence ID" value="GKV39121.1"/>
    <property type="molecule type" value="Genomic_DNA"/>
</dbReference>
<evidence type="ECO:0000259" key="1">
    <source>
        <dbReference type="Pfam" id="PF07734"/>
    </source>
</evidence>
<feature type="domain" description="F-box associated beta-propeller type 1" evidence="1">
    <location>
        <begin position="74"/>
        <end position="211"/>
    </location>
</feature>
<evidence type="ECO:0000313" key="3">
    <source>
        <dbReference type="Proteomes" id="UP001054252"/>
    </source>
</evidence>
<evidence type="ECO:0000313" key="2">
    <source>
        <dbReference type="EMBL" id="GKV39121.1"/>
    </source>
</evidence>
<sequence>MWPSASSFPEDFRTDIPFEDGRSTVVDLPSPLERDDRRRLRIVGSCNGLVCLGLPPETAQSYRNLVHRPGYLYAPGFGYESASDDYKLVLATYYRESISVYMVMIATAYHWDGYFPESTFLNGAVHWRSRIGDDNTLTAFDLEKVTFFQVPIPRLPCSRMFFPYNGMGVLGGCLSLMIANSENSHPFGLWVMKEHRVEASWTKVLHLLNPDDYVPRGMHEIFYEPLCISGDNAFIFIGNTRELMKFSERGQILEKVSVCDDSNKCEGIAFVESIAFPNNP</sequence>
<dbReference type="Proteomes" id="UP001054252">
    <property type="component" value="Unassembled WGS sequence"/>
</dbReference>
<dbReference type="InterPro" id="IPR017451">
    <property type="entry name" value="F-box-assoc_interact_dom"/>
</dbReference>
<proteinExistence type="predicted"/>
<accession>A0AAV5LNZ5</accession>
<reference evidence="2 3" key="1">
    <citation type="journal article" date="2021" name="Commun. Biol.">
        <title>The genome of Shorea leprosula (Dipterocarpaceae) highlights the ecological relevance of drought in aseasonal tropical rainforests.</title>
        <authorList>
            <person name="Ng K.K.S."/>
            <person name="Kobayashi M.J."/>
            <person name="Fawcett J.A."/>
            <person name="Hatakeyama M."/>
            <person name="Paape T."/>
            <person name="Ng C.H."/>
            <person name="Ang C.C."/>
            <person name="Tnah L.H."/>
            <person name="Lee C.T."/>
            <person name="Nishiyama T."/>
            <person name="Sese J."/>
            <person name="O'Brien M.J."/>
            <person name="Copetti D."/>
            <person name="Mohd Noor M.I."/>
            <person name="Ong R.C."/>
            <person name="Putra M."/>
            <person name="Sireger I.Z."/>
            <person name="Indrioko S."/>
            <person name="Kosugi Y."/>
            <person name="Izuno A."/>
            <person name="Isagi Y."/>
            <person name="Lee S.L."/>
            <person name="Shimizu K.K."/>
        </authorList>
    </citation>
    <scope>NUCLEOTIDE SEQUENCE [LARGE SCALE GENOMIC DNA]</scope>
    <source>
        <strain evidence="2">214</strain>
    </source>
</reference>